<feature type="region of interest" description="Disordered" evidence="1">
    <location>
        <begin position="1"/>
        <end position="70"/>
    </location>
</feature>
<sequence>MKFDYDKPKDAEESAIHIPHDSNTVTPVSDESKISMPTTEGAIDVEHVPDSTKHQKLEKKKTKRRRTQDRTPKLTVISVEDTMVECQLESTKGKTVTFKFDYTDTSPEEIANKLVITNLLAENHAEIFTDFIQEIVRQLKESPDKIPVIQCIESLLGNYSPPTMRRQTLRDHLDLEKNLSIDSQDSSLPSTPLDQEKDWSPKKQGSPLKVVKPCLSENTPVSAAAVPPTVAEKQICATAGSPDVPVPVADMLSSQNKNELQQAENQSGLPCSQSISDQSKRIQDLSSSSSSGGSTQHSLQQRAVVPDLSSLQLKLAQLTFPGSSIANDPGLSTCNVQPLPSSSQSLAPCCVSSMTTTSQDVDQFNPELPVIVTTVQMQTQMSSVNTSSIATPVTLPLVSASSQSAKASLAPSENISSRRHTVATNIEGLKLELQKIHTPSVPSVNLKSNIEQGLQAIFSISNTAQTVTTPAHSSAYNHSHQLSTSTPSLNTPTELCGSAAKSPMIVPPPSTNACNLHIDSVSKKSESLEIPSSSIVSRFKVTPVIENQTLQSVSVSDSVHNISLPIATTTSPELNVKKQGRFHITRVADEISTNLVQSSSNEDLYKKSSVFDNTNAEQFHFPTDKLYSQDQHVTGYAFPNIALQHSSSNPALMSTVPETTVSHTETGATNFTRSISDINVAEEQSLKLKNAVNGNFHDVTNFAVFEPIQDQNNTQVFLSNAHDADFNIKSSVVDCHDITGARHKDSMKAFSNVEYESNLSNAEMINKHQYAEKVRHPLICSTLSNEFEKKEFLVSENLPCSNQSIVLSNNIAIPSSFNIMPSSTLSSSLINASSDISKVPLNGFQASVHLLDAQKIHPCHSVSGTVGNISYSEILHPPSINHTAISGPDTFNKIPEVSQFTSGSHQVIQVQPSFLKDANANPLYCTYNSEDGKHLRLSQSEEENKNYEMLECNDEYLKVILERQEQERQELYRRHQQELQSYKMHHLKTHYGRKCCFHSKSPQIAVASSQTGNDTFSSYGSSIHHSKDQVAPESAVTLTANQNMHINNTGIVGYDVDQQAYMWSADVQQQAINSLPVGETIQAANVIVNKQSEFGNPASISQPESVSHLHCKDSNSQMLRGGILEMCSALPVRQHGIDLSIANISDPSLTKFTMPQLHVHDVHTNKNMAALNKISVVQRPLEVAPHSSPQTVRRIINATSAINVNPAYHHSPLISTSTSVSQHMSENEAYNGHSRVIKVSLPCSQSSDVIVSSPSKSLFPQSDS</sequence>
<feature type="domain" description="Serine/threonine-protein kinase WNK CCTL2" evidence="2">
    <location>
        <begin position="72"/>
        <end position="145"/>
    </location>
</feature>
<dbReference type="Proteomes" id="UP001054837">
    <property type="component" value="Unassembled WGS sequence"/>
</dbReference>
<evidence type="ECO:0000313" key="3">
    <source>
        <dbReference type="EMBL" id="GIY73327.1"/>
    </source>
</evidence>
<feature type="region of interest" description="Disordered" evidence="1">
    <location>
        <begin position="180"/>
        <end position="207"/>
    </location>
</feature>
<proteinExistence type="predicted"/>
<comment type="caution">
    <text evidence="3">The sequence shown here is derived from an EMBL/GenBank/DDBJ whole genome shotgun (WGS) entry which is preliminary data.</text>
</comment>
<organism evidence="3 4">
    <name type="scientific">Caerostris darwini</name>
    <dbReference type="NCBI Taxonomy" id="1538125"/>
    <lineage>
        <taxon>Eukaryota</taxon>
        <taxon>Metazoa</taxon>
        <taxon>Ecdysozoa</taxon>
        <taxon>Arthropoda</taxon>
        <taxon>Chelicerata</taxon>
        <taxon>Arachnida</taxon>
        <taxon>Araneae</taxon>
        <taxon>Araneomorphae</taxon>
        <taxon>Entelegynae</taxon>
        <taxon>Araneoidea</taxon>
        <taxon>Araneidae</taxon>
        <taxon>Caerostris</taxon>
    </lineage>
</organism>
<feature type="compositionally biased region" description="Basic and acidic residues" evidence="1">
    <location>
        <begin position="44"/>
        <end position="55"/>
    </location>
</feature>
<protein>
    <recommendedName>
        <fullName evidence="2">Serine/threonine-protein kinase WNK CCTL2 domain-containing protein</fullName>
    </recommendedName>
</protein>
<dbReference type="EMBL" id="BPLQ01013598">
    <property type="protein sequence ID" value="GIY73327.1"/>
    <property type="molecule type" value="Genomic_DNA"/>
</dbReference>
<dbReference type="InterPro" id="IPR056865">
    <property type="entry name" value="CCTL2_WNK"/>
</dbReference>
<dbReference type="Gene3D" id="3.10.20.90">
    <property type="entry name" value="Phosphatidylinositol 3-kinase Catalytic Subunit, Chain A, domain 1"/>
    <property type="match status" value="1"/>
</dbReference>
<feature type="compositionally biased region" description="Basic residues" evidence="1">
    <location>
        <begin position="56"/>
        <end position="67"/>
    </location>
</feature>
<feature type="compositionally biased region" description="Basic and acidic residues" evidence="1">
    <location>
        <begin position="1"/>
        <end position="20"/>
    </location>
</feature>
<gene>
    <name evidence="3" type="primary">wnk-1</name>
    <name evidence="3" type="ORF">CDAR_531011</name>
</gene>
<dbReference type="AlphaFoldDB" id="A0AAV4VSE4"/>
<feature type="region of interest" description="Disordered" evidence="1">
    <location>
        <begin position="254"/>
        <end position="301"/>
    </location>
</feature>
<evidence type="ECO:0000313" key="4">
    <source>
        <dbReference type="Proteomes" id="UP001054837"/>
    </source>
</evidence>
<accession>A0AAV4VSE4</accession>
<dbReference type="Pfam" id="PF24889">
    <property type="entry name" value="CCTL2_WNK"/>
    <property type="match status" value="1"/>
</dbReference>
<evidence type="ECO:0000256" key="1">
    <source>
        <dbReference type="SAM" id="MobiDB-lite"/>
    </source>
</evidence>
<feature type="compositionally biased region" description="Polar residues" evidence="1">
    <location>
        <begin position="180"/>
        <end position="193"/>
    </location>
</feature>
<keyword evidence="4" id="KW-1185">Reference proteome</keyword>
<reference evidence="3 4" key="1">
    <citation type="submission" date="2021-06" db="EMBL/GenBank/DDBJ databases">
        <title>Caerostris darwini draft genome.</title>
        <authorList>
            <person name="Kono N."/>
            <person name="Arakawa K."/>
        </authorList>
    </citation>
    <scope>NUCLEOTIDE SEQUENCE [LARGE SCALE GENOMIC DNA]</scope>
</reference>
<feature type="compositionally biased region" description="Polar residues" evidence="1">
    <location>
        <begin position="254"/>
        <end position="277"/>
    </location>
</feature>
<name>A0AAV4VSE4_9ARAC</name>
<evidence type="ECO:0000259" key="2">
    <source>
        <dbReference type="Pfam" id="PF24889"/>
    </source>
</evidence>